<sequence>MAEYIQGEYFFLPQEHVLFGVGSLAKLANEVKVMGGQRVFVVTGHSLATQTDVVQKVEQALGSLHVGTFADIHQHTPKSDVARAVEQVHKLNADVLLSLGGGSVIDGTKAIAMKLSVEHGNFLPHIAIPTTLSAAEFSHLVGVTDEEQNIKAGFAHVQVTPTSVLMDASLTLSTPLQLWLSTGIRALDHAVETLYAPGAHPINDVLALEAIDRLFKYLPQSKYYPEDLAVRTELQLAAWMSFFGEVNTPMGLSHNLGRRIGASYNVPHGITSCITLPHVMRAMASTHASALAPIARRQGLVDSSASDQDAARSAADAVSALIQRLGLPQRLRDVGVPADELRKIAETTSSQSLKVDEIEALLKEMW</sequence>
<proteinExistence type="predicted"/>
<comment type="caution">
    <text evidence="4">The sequence shown here is derived from an EMBL/GenBank/DDBJ whole genome shotgun (WGS) entry which is preliminary data.</text>
</comment>
<feature type="domain" description="Fe-containing alcohol dehydrogenase-like C-terminal" evidence="3">
    <location>
        <begin position="181"/>
        <end position="356"/>
    </location>
</feature>
<evidence type="ECO:0000259" key="3">
    <source>
        <dbReference type="Pfam" id="PF25137"/>
    </source>
</evidence>
<organism evidence="4 5">
    <name type="scientific">Dictyobacter kobayashii</name>
    <dbReference type="NCBI Taxonomy" id="2014872"/>
    <lineage>
        <taxon>Bacteria</taxon>
        <taxon>Bacillati</taxon>
        <taxon>Chloroflexota</taxon>
        <taxon>Ktedonobacteria</taxon>
        <taxon>Ktedonobacterales</taxon>
        <taxon>Dictyobacteraceae</taxon>
        <taxon>Dictyobacter</taxon>
    </lineage>
</organism>
<gene>
    <name evidence="4" type="ORF">KDK_78870</name>
</gene>
<feature type="domain" description="Alcohol dehydrogenase iron-type/glycerol dehydrogenase GldA" evidence="2">
    <location>
        <begin position="16"/>
        <end position="167"/>
    </location>
</feature>
<dbReference type="SUPFAM" id="SSF56796">
    <property type="entry name" value="Dehydroquinate synthase-like"/>
    <property type="match status" value="1"/>
</dbReference>
<dbReference type="Gene3D" id="1.20.1090.10">
    <property type="entry name" value="Dehydroquinate synthase-like - alpha domain"/>
    <property type="match status" value="1"/>
</dbReference>
<name>A0A402AYD9_9CHLR</name>
<keyword evidence="5" id="KW-1185">Reference proteome</keyword>
<dbReference type="InterPro" id="IPR039697">
    <property type="entry name" value="Alcohol_dehydrogenase_Fe"/>
</dbReference>
<dbReference type="PANTHER" id="PTHR11496">
    <property type="entry name" value="ALCOHOL DEHYDROGENASE"/>
    <property type="match status" value="1"/>
</dbReference>
<evidence type="ECO:0000259" key="2">
    <source>
        <dbReference type="Pfam" id="PF00465"/>
    </source>
</evidence>
<dbReference type="CDD" id="cd08192">
    <property type="entry name" value="MAR-like"/>
    <property type="match status" value="1"/>
</dbReference>
<dbReference type="InterPro" id="IPR056798">
    <property type="entry name" value="ADH_Fe_C"/>
</dbReference>
<dbReference type="PANTHER" id="PTHR11496:SF97">
    <property type="entry name" value="ALCOHOL DEHYDROGENASE IRON-TYPE_GLYCEROL DEHYDROGENASE GLDA DOMAIN-CONTAINING PROTEIN"/>
    <property type="match status" value="1"/>
</dbReference>
<dbReference type="EMBL" id="BIFS01000002">
    <property type="protein sequence ID" value="GCE24087.1"/>
    <property type="molecule type" value="Genomic_DNA"/>
</dbReference>
<dbReference type="AlphaFoldDB" id="A0A402AYD9"/>
<reference evidence="5" key="1">
    <citation type="submission" date="2018-12" db="EMBL/GenBank/DDBJ databases">
        <title>Tengunoibacter tsumagoiensis gen. nov., sp. nov., Dictyobacter kobayashii sp. nov., D. alpinus sp. nov., and D. joshuensis sp. nov. and description of Dictyobacteraceae fam. nov. within the order Ktedonobacterales isolated from Tengu-no-mugimeshi.</title>
        <authorList>
            <person name="Wang C.M."/>
            <person name="Zheng Y."/>
            <person name="Sakai Y."/>
            <person name="Toyoda A."/>
            <person name="Minakuchi Y."/>
            <person name="Abe K."/>
            <person name="Yokota A."/>
            <person name="Yabe S."/>
        </authorList>
    </citation>
    <scope>NUCLEOTIDE SEQUENCE [LARGE SCALE GENOMIC DNA]</scope>
    <source>
        <strain evidence="5">Uno11</strain>
    </source>
</reference>
<dbReference type="GO" id="GO:0004022">
    <property type="term" value="F:alcohol dehydrogenase (NAD+) activity"/>
    <property type="evidence" value="ECO:0007669"/>
    <property type="project" value="TreeGrafter"/>
</dbReference>
<dbReference type="Pfam" id="PF25137">
    <property type="entry name" value="ADH_Fe_C"/>
    <property type="match status" value="1"/>
</dbReference>
<evidence type="ECO:0000313" key="5">
    <source>
        <dbReference type="Proteomes" id="UP000287188"/>
    </source>
</evidence>
<dbReference type="GO" id="GO:0046872">
    <property type="term" value="F:metal ion binding"/>
    <property type="evidence" value="ECO:0007669"/>
    <property type="project" value="InterPro"/>
</dbReference>
<evidence type="ECO:0000313" key="4">
    <source>
        <dbReference type="EMBL" id="GCE24087.1"/>
    </source>
</evidence>
<protein>
    <submittedName>
        <fullName evidence="4">Maleylacetate reductase</fullName>
    </submittedName>
</protein>
<keyword evidence="1" id="KW-0560">Oxidoreductase</keyword>
<dbReference type="RefSeq" id="WP_126557367.1">
    <property type="nucleotide sequence ID" value="NZ_BIFS01000002.1"/>
</dbReference>
<evidence type="ECO:0000256" key="1">
    <source>
        <dbReference type="ARBA" id="ARBA00023002"/>
    </source>
</evidence>
<dbReference type="InterPro" id="IPR001670">
    <property type="entry name" value="ADH_Fe/GldA"/>
</dbReference>
<dbReference type="Pfam" id="PF00465">
    <property type="entry name" value="Fe-ADH"/>
    <property type="match status" value="1"/>
</dbReference>
<dbReference type="OrthoDB" id="9815791at2"/>
<dbReference type="Gene3D" id="3.40.50.1970">
    <property type="match status" value="1"/>
</dbReference>
<accession>A0A402AYD9</accession>
<dbReference type="Proteomes" id="UP000287188">
    <property type="component" value="Unassembled WGS sequence"/>
</dbReference>